<sequence length="91" mass="9945">MHRINATQTPRLLGIATGGINSMPKVLVHELSNLHDLRSPRTLPHKSYLETSTRPSPARSGRLLELGFCHLGHLSIMHTTAAQCALELAIS</sequence>
<evidence type="ECO:0000313" key="2">
    <source>
        <dbReference type="Proteomes" id="UP000016932"/>
    </source>
</evidence>
<keyword evidence="2" id="KW-1185">Reference proteome</keyword>
<dbReference type="GeneID" id="19337046"/>
<reference evidence="1 2" key="1">
    <citation type="journal article" date="2012" name="PLoS Pathog.">
        <title>Diverse lifestyles and strategies of plant pathogenesis encoded in the genomes of eighteen Dothideomycetes fungi.</title>
        <authorList>
            <person name="Ohm R.A."/>
            <person name="Feau N."/>
            <person name="Henrissat B."/>
            <person name="Schoch C.L."/>
            <person name="Horwitz B.A."/>
            <person name="Barry K.W."/>
            <person name="Condon B.J."/>
            <person name="Copeland A.C."/>
            <person name="Dhillon B."/>
            <person name="Glaser F."/>
            <person name="Hesse C.N."/>
            <person name="Kosti I."/>
            <person name="LaButti K."/>
            <person name="Lindquist E.A."/>
            <person name="Lucas S."/>
            <person name="Salamov A.A."/>
            <person name="Bradshaw R.E."/>
            <person name="Ciuffetti L."/>
            <person name="Hamelin R.C."/>
            <person name="Kema G.H.J."/>
            <person name="Lawrence C."/>
            <person name="Scott J.A."/>
            <person name="Spatafora J.W."/>
            <person name="Turgeon B.G."/>
            <person name="de Wit P.J.G.M."/>
            <person name="Zhong S."/>
            <person name="Goodwin S.B."/>
            <person name="Grigoriev I.V."/>
        </authorList>
    </citation>
    <scope>NUCLEOTIDE SEQUENCE [LARGE SCALE GENOMIC DNA]</scope>
    <source>
        <strain evidence="1 2">CIRAD86</strain>
    </source>
</reference>
<dbReference type="AlphaFoldDB" id="M2Z736"/>
<dbReference type="EMBL" id="KB446556">
    <property type="protein sequence ID" value="EME85600.1"/>
    <property type="molecule type" value="Genomic_DNA"/>
</dbReference>
<dbReference type="Proteomes" id="UP000016932">
    <property type="component" value="Unassembled WGS sequence"/>
</dbReference>
<dbReference type="KEGG" id="pfj:MYCFIDRAFT_210276"/>
<accession>M2Z736</accession>
<gene>
    <name evidence="1" type="ORF">MYCFIDRAFT_210276</name>
</gene>
<name>M2Z736_PSEFD</name>
<evidence type="ECO:0000313" key="1">
    <source>
        <dbReference type="EMBL" id="EME85600.1"/>
    </source>
</evidence>
<dbReference type="HOGENOM" id="CLU_2427972_0_0_1"/>
<organism evidence="1 2">
    <name type="scientific">Pseudocercospora fijiensis (strain CIRAD86)</name>
    <name type="common">Black leaf streak disease fungus</name>
    <name type="synonym">Mycosphaerella fijiensis</name>
    <dbReference type="NCBI Taxonomy" id="383855"/>
    <lineage>
        <taxon>Eukaryota</taxon>
        <taxon>Fungi</taxon>
        <taxon>Dikarya</taxon>
        <taxon>Ascomycota</taxon>
        <taxon>Pezizomycotina</taxon>
        <taxon>Dothideomycetes</taxon>
        <taxon>Dothideomycetidae</taxon>
        <taxon>Mycosphaerellales</taxon>
        <taxon>Mycosphaerellaceae</taxon>
        <taxon>Pseudocercospora</taxon>
    </lineage>
</organism>
<dbReference type="VEuPathDB" id="FungiDB:MYCFIDRAFT_210276"/>
<dbReference type="RefSeq" id="XP_007923160.1">
    <property type="nucleotide sequence ID" value="XM_007924969.1"/>
</dbReference>
<proteinExistence type="predicted"/>
<protein>
    <submittedName>
        <fullName evidence="1">Uncharacterized protein</fullName>
    </submittedName>
</protein>